<gene>
    <name evidence="1" type="ORF">PC129_g21604</name>
</gene>
<sequence>ALQRAEQVGCRATARPLSVVRELHLDLSPAVYKVVSGRDPNVLTVRCRFVKPSHCKNMPNTAAPNAILEM</sequence>
<protein>
    <submittedName>
        <fullName evidence="1">Uncharacterized protein</fullName>
    </submittedName>
</protein>
<accession>A0A8T1H5B6</accession>
<name>A0A8T1H5B6_9STRA</name>
<proteinExistence type="predicted"/>
<comment type="caution">
    <text evidence="1">The sequence shown here is derived from an EMBL/GenBank/DDBJ whole genome shotgun (WGS) entry which is preliminary data.</text>
</comment>
<dbReference type="EMBL" id="RCMV01001773">
    <property type="protein sequence ID" value="KAG3206910.1"/>
    <property type="molecule type" value="Genomic_DNA"/>
</dbReference>
<reference evidence="1" key="1">
    <citation type="submission" date="2018-05" db="EMBL/GenBank/DDBJ databases">
        <title>Effector identification in a new, highly contiguous assembly of the strawberry crown rot pathogen Phytophthora cactorum.</title>
        <authorList>
            <person name="Armitage A.D."/>
            <person name="Nellist C.F."/>
            <person name="Bates H."/>
            <person name="Vickerstaff R.J."/>
            <person name="Harrison R.J."/>
        </authorList>
    </citation>
    <scope>NUCLEOTIDE SEQUENCE</scope>
    <source>
        <strain evidence="1">P421</strain>
    </source>
</reference>
<feature type="non-terminal residue" evidence="1">
    <location>
        <position position="1"/>
    </location>
</feature>
<dbReference type="AlphaFoldDB" id="A0A8T1H5B6"/>
<organism evidence="1 2">
    <name type="scientific">Phytophthora cactorum</name>
    <dbReference type="NCBI Taxonomy" id="29920"/>
    <lineage>
        <taxon>Eukaryota</taxon>
        <taxon>Sar</taxon>
        <taxon>Stramenopiles</taxon>
        <taxon>Oomycota</taxon>
        <taxon>Peronosporomycetes</taxon>
        <taxon>Peronosporales</taxon>
        <taxon>Peronosporaceae</taxon>
        <taxon>Phytophthora</taxon>
    </lineage>
</organism>
<dbReference type="Proteomes" id="UP000760860">
    <property type="component" value="Unassembled WGS sequence"/>
</dbReference>
<evidence type="ECO:0000313" key="2">
    <source>
        <dbReference type="Proteomes" id="UP000760860"/>
    </source>
</evidence>
<evidence type="ECO:0000313" key="1">
    <source>
        <dbReference type="EMBL" id="KAG3206910.1"/>
    </source>
</evidence>